<sequence length="82" mass="8451">MGLTISLADPPAELVEAAGGCRNEGTWPVLIGDGPEADRDPHRSPTVLSSPVALSDFPRSRRRAPATSSTAARSTTSSSSTC</sequence>
<feature type="compositionally biased region" description="Low complexity" evidence="1">
    <location>
        <begin position="65"/>
        <end position="82"/>
    </location>
</feature>
<evidence type="ECO:0000256" key="1">
    <source>
        <dbReference type="SAM" id="MobiDB-lite"/>
    </source>
</evidence>
<name>A0ABS1MIM2_9ACTN</name>
<reference evidence="2 3" key="1">
    <citation type="submission" date="2021-01" db="EMBL/GenBank/DDBJ databases">
        <title>WGS of actinomycetes isolated from Thailand.</title>
        <authorList>
            <person name="Thawai C."/>
        </authorList>
    </citation>
    <scope>NUCLEOTIDE SEQUENCE [LARGE SCALE GENOMIC DNA]</scope>
    <source>
        <strain evidence="2 3">CH9-7</strain>
    </source>
</reference>
<dbReference type="RefSeq" id="WP_201801124.1">
    <property type="nucleotide sequence ID" value="NZ_JAERRI010000001.1"/>
</dbReference>
<accession>A0ABS1MIM2</accession>
<feature type="region of interest" description="Disordered" evidence="1">
    <location>
        <begin position="23"/>
        <end position="82"/>
    </location>
</feature>
<proteinExistence type="predicted"/>
<dbReference type="EMBL" id="JAERRI010000001">
    <property type="protein sequence ID" value="MBL1087878.1"/>
    <property type="molecule type" value="Genomic_DNA"/>
</dbReference>
<evidence type="ECO:0000313" key="3">
    <source>
        <dbReference type="Proteomes" id="UP000629371"/>
    </source>
</evidence>
<dbReference type="Proteomes" id="UP000629371">
    <property type="component" value="Unassembled WGS sequence"/>
</dbReference>
<organism evidence="2 3">
    <name type="scientific">Streptomyces siderophoricus</name>
    <dbReference type="NCBI Taxonomy" id="2802281"/>
    <lineage>
        <taxon>Bacteria</taxon>
        <taxon>Bacillati</taxon>
        <taxon>Actinomycetota</taxon>
        <taxon>Actinomycetes</taxon>
        <taxon>Kitasatosporales</taxon>
        <taxon>Streptomycetaceae</taxon>
        <taxon>Streptomyces</taxon>
    </lineage>
</organism>
<comment type="caution">
    <text evidence="2">The sequence shown here is derived from an EMBL/GenBank/DDBJ whole genome shotgun (WGS) entry which is preliminary data.</text>
</comment>
<keyword evidence="3" id="KW-1185">Reference proteome</keyword>
<gene>
    <name evidence="2" type="ORF">JK360_00455</name>
</gene>
<evidence type="ECO:0000313" key="2">
    <source>
        <dbReference type="EMBL" id="MBL1087878.1"/>
    </source>
</evidence>
<protein>
    <submittedName>
        <fullName evidence="2">Uncharacterized protein</fullName>
    </submittedName>
</protein>